<evidence type="ECO:0000313" key="3">
    <source>
        <dbReference type="EMBL" id="MED6131748.1"/>
    </source>
</evidence>
<dbReference type="Proteomes" id="UP001341840">
    <property type="component" value="Unassembled WGS sequence"/>
</dbReference>
<comment type="similarity">
    <text evidence="1">Belongs to the BetVI family.</text>
</comment>
<dbReference type="PANTHER" id="PTHR31213">
    <property type="entry name" value="OS08G0374000 PROTEIN-RELATED"/>
    <property type="match status" value="1"/>
</dbReference>
<evidence type="ECO:0000256" key="1">
    <source>
        <dbReference type="ARBA" id="ARBA00009744"/>
    </source>
</evidence>
<feature type="domain" description="Bet v I/Major latex protein" evidence="2">
    <location>
        <begin position="1"/>
        <end position="70"/>
    </location>
</feature>
<keyword evidence="4" id="KW-1185">Reference proteome</keyword>
<dbReference type="SUPFAM" id="SSF55961">
    <property type="entry name" value="Bet v1-like"/>
    <property type="match status" value="1"/>
</dbReference>
<organism evidence="3 4">
    <name type="scientific">Stylosanthes scabra</name>
    <dbReference type="NCBI Taxonomy" id="79078"/>
    <lineage>
        <taxon>Eukaryota</taxon>
        <taxon>Viridiplantae</taxon>
        <taxon>Streptophyta</taxon>
        <taxon>Embryophyta</taxon>
        <taxon>Tracheophyta</taxon>
        <taxon>Spermatophyta</taxon>
        <taxon>Magnoliopsida</taxon>
        <taxon>eudicotyledons</taxon>
        <taxon>Gunneridae</taxon>
        <taxon>Pentapetalae</taxon>
        <taxon>rosids</taxon>
        <taxon>fabids</taxon>
        <taxon>Fabales</taxon>
        <taxon>Fabaceae</taxon>
        <taxon>Papilionoideae</taxon>
        <taxon>50 kb inversion clade</taxon>
        <taxon>dalbergioids sensu lato</taxon>
        <taxon>Dalbergieae</taxon>
        <taxon>Pterocarpus clade</taxon>
        <taxon>Stylosanthes</taxon>
    </lineage>
</organism>
<comment type="caution">
    <text evidence="3">The sequence shown here is derived from an EMBL/GenBank/DDBJ whole genome shotgun (WGS) entry which is preliminary data.</text>
</comment>
<dbReference type="PRINTS" id="PR00634">
    <property type="entry name" value="BETALLERGEN"/>
</dbReference>
<accession>A0ABU6S6S3</accession>
<proteinExistence type="inferred from homology"/>
<gene>
    <name evidence="3" type="ORF">PIB30_012756</name>
</gene>
<dbReference type="EMBL" id="JASCZI010060447">
    <property type="protein sequence ID" value="MED6131748.1"/>
    <property type="molecule type" value="Genomic_DNA"/>
</dbReference>
<name>A0ABU6S6S3_9FABA</name>
<dbReference type="InterPro" id="IPR000916">
    <property type="entry name" value="Bet_v_I/MLP"/>
</dbReference>
<dbReference type="PANTHER" id="PTHR31213:SF80">
    <property type="entry name" value="PATHOGENESIS-RELATED PROTEIN 10"/>
    <property type="match status" value="1"/>
</dbReference>
<dbReference type="InterPro" id="IPR024949">
    <property type="entry name" value="Bet_v_I_allergen"/>
</dbReference>
<evidence type="ECO:0000259" key="2">
    <source>
        <dbReference type="Pfam" id="PF00407"/>
    </source>
</evidence>
<reference evidence="3 4" key="1">
    <citation type="journal article" date="2023" name="Plants (Basel)">
        <title>Bridging the Gap: Combining Genomics and Transcriptomics Approaches to Understand Stylosanthes scabra, an Orphan Legume from the Brazilian Caatinga.</title>
        <authorList>
            <person name="Ferreira-Neto J.R.C."/>
            <person name="da Silva M.D."/>
            <person name="Binneck E."/>
            <person name="de Melo N.F."/>
            <person name="da Silva R.H."/>
            <person name="de Melo A.L.T.M."/>
            <person name="Pandolfi V."/>
            <person name="Bustamante F.O."/>
            <person name="Brasileiro-Vidal A.C."/>
            <person name="Benko-Iseppon A.M."/>
        </authorList>
    </citation>
    <scope>NUCLEOTIDE SEQUENCE [LARGE SCALE GENOMIC DNA]</scope>
    <source>
        <tissue evidence="3">Leaves</tissue>
    </source>
</reference>
<evidence type="ECO:0000313" key="4">
    <source>
        <dbReference type="Proteomes" id="UP001341840"/>
    </source>
</evidence>
<protein>
    <recommendedName>
        <fullName evidence="2">Bet v I/Major latex protein domain-containing protein</fullName>
    </recommendedName>
</protein>
<dbReference type="Gene3D" id="3.30.530.20">
    <property type="match status" value="1"/>
</dbReference>
<dbReference type="InterPro" id="IPR023393">
    <property type="entry name" value="START-like_dom_sf"/>
</dbReference>
<dbReference type="Pfam" id="PF00407">
    <property type="entry name" value="Bet_v_1"/>
    <property type="match status" value="1"/>
</dbReference>
<sequence length="167" mass="19230">MGVFTHEFATPSSVDPARLYKAMALDFDNLFPKIVDYVQSVETIEGNGAAITIKKITFVEDSRSRRVRGRQRSRMRERTVIFEGVMDFERFNFGGVSCGAASLMIERFQWCPDRHTTVANAAQRDLRERFYRLCLPATTNARGGRIIRSSPRLTTTDMSRLRRRKQD</sequence>
<dbReference type="InterPro" id="IPR050279">
    <property type="entry name" value="Plant_def-hormone_signal"/>
</dbReference>